<dbReference type="Pfam" id="PF08482">
    <property type="entry name" value="HrpB_C"/>
    <property type="match status" value="1"/>
</dbReference>
<dbReference type="PANTHER" id="PTHR43519:SF1">
    <property type="entry name" value="ATP-DEPENDENT RNA HELICASE HRPB"/>
    <property type="match status" value="1"/>
</dbReference>
<keyword evidence="2" id="KW-0378">Hydrolase</keyword>
<evidence type="ECO:0000259" key="6">
    <source>
        <dbReference type="PROSITE" id="PS51194"/>
    </source>
</evidence>
<dbReference type="GO" id="GO:0005524">
    <property type="term" value="F:ATP binding"/>
    <property type="evidence" value="ECO:0007669"/>
    <property type="project" value="UniProtKB-KW"/>
</dbReference>
<dbReference type="PROSITE" id="PS51192">
    <property type="entry name" value="HELICASE_ATP_BIND_1"/>
    <property type="match status" value="1"/>
</dbReference>
<dbReference type="CDD" id="cd17990">
    <property type="entry name" value="DEXHc_HrpB"/>
    <property type="match status" value="1"/>
</dbReference>
<name>A0A3E1KD18_9GAMM</name>
<dbReference type="RefSeq" id="WP_116649099.1">
    <property type="nucleotide sequence ID" value="NZ_QUZK01000002.1"/>
</dbReference>
<evidence type="ECO:0000256" key="3">
    <source>
        <dbReference type="ARBA" id="ARBA00022806"/>
    </source>
</evidence>
<evidence type="ECO:0000313" key="8">
    <source>
        <dbReference type="Proteomes" id="UP000260351"/>
    </source>
</evidence>
<keyword evidence="3 7" id="KW-0347">Helicase</keyword>
<dbReference type="InterPro" id="IPR014001">
    <property type="entry name" value="Helicase_ATP-bd"/>
</dbReference>
<dbReference type="PIRSF" id="PIRSF005496">
    <property type="entry name" value="ATP_hel_hrpB"/>
    <property type="match status" value="1"/>
</dbReference>
<dbReference type="InterPro" id="IPR011545">
    <property type="entry name" value="DEAD/DEAH_box_helicase_dom"/>
</dbReference>
<keyword evidence="4" id="KW-0067">ATP-binding</keyword>
<dbReference type="OrthoDB" id="9805617at2"/>
<dbReference type="Gene3D" id="3.40.50.300">
    <property type="entry name" value="P-loop containing nucleotide triphosphate hydrolases"/>
    <property type="match status" value="2"/>
</dbReference>
<dbReference type="Pfam" id="PF00271">
    <property type="entry name" value="Helicase_C"/>
    <property type="match status" value="1"/>
</dbReference>
<dbReference type="Proteomes" id="UP000260351">
    <property type="component" value="Unassembled WGS sequence"/>
</dbReference>
<dbReference type="FunFam" id="3.40.50.300:FF:002125">
    <property type="entry name" value="ATP-dependent helicase HrpB"/>
    <property type="match status" value="1"/>
</dbReference>
<dbReference type="InterPro" id="IPR001650">
    <property type="entry name" value="Helicase_C-like"/>
</dbReference>
<keyword evidence="1" id="KW-0547">Nucleotide-binding</keyword>
<evidence type="ECO:0000313" key="7">
    <source>
        <dbReference type="EMBL" id="RFF33013.1"/>
    </source>
</evidence>
<evidence type="ECO:0000259" key="5">
    <source>
        <dbReference type="PROSITE" id="PS51192"/>
    </source>
</evidence>
<dbReference type="GO" id="GO:0003676">
    <property type="term" value="F:nucleic acid binding"/>
    <property type="evidence" value="ECO:0007669"/>
    <property type="project" value="InterPro"/>
</dbReference>
<dbReference type="AlphaFoldDB" id="A0A3E1KD18"/>
<dbReference type="InterPro" id="IPR056329">
    <property type="entry name" value="CON_HrpB"/>
</dbReference>
<evidence type="ECO:0000256" key="1">
    <source>
        <dbReference type="ARBA" id="ARBA00022741"/>
    </source>
</evidence>
<organism evidence="7 8">
    <name type="scientific">Wenzhouxiangella sediminis</name>
    <dbReference type="NCBI Taxonomy" id="1792836"/>
    <lineage>
        <taxon>Bacteria</taxon>
        <taxon>Pseudomonadati</taxon>
        <taxon>Pseudomonadota</taxon>
        <taxon>Gammaproteobacteria</taxon>
        <taxon>Chromatiales</taxon>
        <taxon>Wenzhouxiangellaceae</taxon>
        <taxon>Wenzhouxiangella</taxon>
    </lineage>
</organism>
<dbReference type="PANTHER" id="PTHR43519">
    <property type="entry name" value="ATP-DEPENDENT RNA HELICASE HRPB"/>
    <property type="match status" value="1"/>
</dbReference>
<accession>A0A3E1KD18</accession>
<dbReference type="InterPro" id="IPR007502">
    <property type="entry name" value="Helicase-assoc_dom"/>
</dbReference>
<dbReference type="InterPro" id="IPR027417">
    <property type="entry name" value="P-loop_NTPase"/>
</dbReference>
<sequence>MLPVDNALPELLDTLERHSTVLLQAPTGSGKTTRVPPALLEAGWRRGRRILMLEPRRLAARAAARFMAAQRDEPVGRTVGYRTRLDTRVSDTTRIEVVTEGILTRMIQSDPGLSDYAAIVFDEFHERSLQADLGLALVRECQQALREDLRVVVMSATLDAERLSSLLDDCPVVAAEGRSYPVEVRYRPATRQRPMEAQAAAVVLEALESEPGSVLVFLPGMREMRRVAERLSGRLPGDARPYLLHGQLAPAEQDEAIRPARAGERKVVIASAVAESSLTIEGIRIVVDAGWQRRARFDPNSGMTRLVTERVSRASAEQRRGRAGRLEPGCCYRLWTEAEQARLQPQTAPEIASADLAPLVLELAQWGVSDPRELSWLDPPPSAAHDQASELLQSLDALGAEGRITAHGRAMLELGVHPRLAHMVLVGRRLGLARTAAELAALLGERDLGGFGEADLSLRLARLRRAGSRAGGLLARIRKAADRLAGRRRDEPQTRLGVGALLASAWPDRVGQSRGGRRGRFLLSNGRGAFLDGADPLAGSEFIVACDLDGQAREARIFLAAPVTRDELESVLEHRIRTAEKADWDERRGTVVARCERRLGALVLASTELDRPGPEALQAGLLSAVERKGIETLPWTEAARQFQARVALLRSLWPEDWPALDDATLAATLEDWLAPWLAGLSRWRDLESLDLVALLSARIGHDRARDLRELAPTHLKLPSGRSAQLDYRTENPPSLRVKLQAMLGCRRTPTVARGRVPVQVHLLSPADRPLAVTADLASFWKNAYPEVRKDMRGRYPKHNWPETP</sequence>
<reference evidence="7 8" key="1">
    <citation type="submission" date="2018-08" db="EMBL/GenBank/DDBJ databases">
        <title>Wenzhouxiangella salilacus sp. nov., a novel bacterium isolated from a saline lake in Xinjiang Province, China.</title>
        <authorList>
            <person name="Han S."/>
        </authorList>
    </citation>
    <scope>NUCLEOTIDE SEQUENCE [LARGE SCALE GENOMIC DNA]</scope>
    <source>
        <strain evidence="7 8">XDB06</strain>
    </source>
</reference>
<dbReference type="Pfam" id="PF24473">
    <property type="entry name" value="CON_HrpB"/>
    <property type="match status" value="1"/>
</dbReference>
<dbReference type="SMART" id="SM00847">
    <property type="entry name" value="HA2"/>
    <property type="match status" value="1"/>
</dbReference>
<gene>
    <name evidence="7" type="primary">hrpB</name>
    <name evidence="7" type="ORF">DZC52_00170</name>
</gene>
<keyword evidence="8" id="KW-1185">Reference proteome</keyword>
<dbReference type="InterPro" id="IPR049614">
    <property type="entry name" value="HrpB_DEXH"/>
</dbReference>
<comment type="caution">
    <text evidence="7">The sequence shown here is derived from an EMBL/GenBank/DDBJ whole genome shotgun (WGS) entry which is preliminary data.</text>
</comment>
<dbReference type="InterPro" id="IPR013689">
    <property type="entry name" value="RNA_helicase_ATP-dep_HrpB_C"/>
</dbReference>
<feature type="domain" description="Helicase ATP-binding" evidence="5">
    <location>
        <begin position="12"/>
        <end position="176"/>
    </location>
</feature>
<evidence type="ECO:0000256" key="4">
    <source>
        <dbReference type="ARBA" id="ARBA00022840"/>
    </source>
</evidence>
<evidence type="ECO:0000256" key="2">
    <source>
        <dbReference type="ARBA" id="ARBA00022801"/>
    </source>
</evidence>
<dbReference type="PROSITE" id="PS51194">
    <property type="entry name" value="HELICASE_CTER"/>
    <property type="match status" value="1"/>
</dbReference>
<dbReference type="GO" id="GO:0016787">
    <property type="term" value="F:hydrolase activity"/>
    <property type="evidence" value="ECO:0007669"/>
    <property type="project" value="UniProtKB-KW"/>
</dbReference>
<dbReference type="SMART" id="SM00490">
    <property type="entry name" value="HELICc"/>
    <property type="match status" value="1"/>
</dbReference>
<dbReference type="SMART" id="SM00487">
    <property type="entry name" value="DEXDc"/>
    <property type="match status" value="1"/>
</dbReference>
<dbReference type="NCBIfam" id="TIGR01970">
    <property type="entry name" value="DEAH_box_HrpB"/>
    <property type="match status" value="1"/>
</dbReference>
<dbReference type="EMBL" id="QUZK01000002">
    <property type="protein sequence ID" value="RFF33013.1"/>
    <property type="molecule type" value="Genomic_DNA"/>
</dbReference>
<feature type="domain" description="Helicase C-terminal" evidence="6">
    <location>
        <begin position="199"/>
        <end position="367"/>
    </location>
</feature>
<dbReference type="InterPro" id="IPR010225">
    <property type="entry name" value="HrpB"/>
</dbReference>
<dbReference type="Gene3D" id="1.20.120.1080">
    <property type="match status" value="1"/>
</dbReference>
<dbReference type="GO" id="GO:0004386">
    <property type="term" value="F:helicase activity"/>
    <property type="evidence" value="ECO:0007669"/>
    <property type="project" value="UniProtKB-KW"/>
</dbReference>
<proteinExistence type="predicted"/>
<dbReference type="Pfam" id="PF00270">
    <property type="entry name" value="DEAD"/>
    <property type="match status" value="1"/>
</dbReference>
<protein>
    <submittedName>
        <fullName evidence="7">ATP-dependent helicase HrpB</fullName>
    </submittedName>
</protein>
<dbReference type="SUPFAM" id="SSF52540">
    <property type="entry name" value="P-loop containing nucleoside triphosphate hydrolases"/>
    <property type="match status" value="1"/>
</dbReference>
<dbReference type="CDD" id="cd18791">
    <property type="entry name" value="SF2_C_RHA"/>
    <property type="match status" value="1"/>
</dbReference>